<reference evidence="2" key="2">
    <citation type="submission" date="2022-01" db="EMBL/GenBank/DDBJ databases">
        <authorList>
            <person name="Yamashiro T."/>
            <person name="Shiraishi A."/>
            <person name="Satake H."/>
            <person name="Nakayama K."/>
        </authorList>
    </citation>
    <scope>NUCLEOTIDE SEQUENCE</scope>
</reference>
<accession>A0ABQ4XZE4</accession>
<evidence type="ECO:0000256" key="1">
    <source>
        <dbReference type="SAM" id="MobiDB-lite"/>
    </source>
</evidence>
<keyword evidence="3" id="KW-1185">Reference proteome</keyword>
<feature type="region of interest" description="Disordered" evidence="1">
    <location>
        <begin position="131"/>
        <end position="162"/>
    </location>
</feature>
<dbReference type="Proteomes" id="UP001151760">
    <property type="component" value="Unassembled WGS sequence"/>
</dbReference>
<comment type="caution">
    <text evidence="2">The sequence shown here is derived from an EMBL/GenBank/DDBJ whole genome shotgun (WGS) entry which is preliminary data.</text>
</comment>
<sequence>METIHVDFDKLIAMASGQSSLGPTLHEMTPGTISSGLVQNLPSSTPYVPPTKNDWDLLFQPMFDEYFNPPPSVVSPVHVDAAPRHANPTGLPLSTSIDQAAPSASTLIIKKTQNHLEVLCRPGVPFCHPALPSSTTLPPGRTSLPGGKENSELPWFDPEPRS</sequence>
<dbReference type="EMBL" id="BQNB010009959">
    <property type="protein sequence ID" value="GJS70813.1"/>
    <property type="molecule type" value="Genomic_DNA"/>
</dbReference>
<evidence type="ECO:0000313" key="2">
    <source>
        <dbReference type="EMBL" id="GJS70813.1"/>
    </source>
</evidence>
<protein>
    <submittedName>
        <fullName evidence="2">Uncharacterized protein</fullName>
    </submittedName>
</protein>
<name>A0ABQ4XZE4_9ASTR</name>
<proteinExistence type="predicted"/>
<reference evidence="2" key="1">
    <citation type="journal article" date="2022" name="Int. J. Mol. Sci.">
        <title>Draft Genome of Tanacetum Coccineum: Genomic Comparison of Closely Related Tanacetum-Family Plants.</title>
        <authorList>
            <person name="Yamashiro T."/>
            <person name="Shiraishi A."/>
            <person name="Nakayama K."/>
            <person name="Satake H."/>
        </authorList>
    </citation>
    <scope>NUCLEOTIDE SEQUENCE</scope>
</reference>
<organism evidence="2 3">
    <name type="scientific">Tanacetum coccineum</name>
    <dbReference type="NCBI Taxonomy" id="301880"/>
    <lineage>
        <taxon>Eukaryota</taxon>
        <taxon>Viridiplantae</taxon>
        <taxon>Streptophyta</taxon>
        <taxon>Embryophyta</taxon>
        <taxon>Tracheophyta</taxon>
        <taxon>Spermatophyta</taxon>
        <taxon>Magnoliopsida</taxon>
        <taxon>eudicotyledons</taxon>
        <taxon>Gunneridae</taxon>
        <taxon>Pentapetalae</taxon>
        <taxon>asterids</taxon>
        <taxon>campanulids</taxon>
        <taxon>Asterales</taxon>
        <taxon>Asteraceae</taxon>
        <taxon>Asteroideae</taxon>
        <taxon>Anthemideae</taxon>
        <taxon>Anthemidinae</taxon>
        <taxon>Tanacetum</taxon>
    </lineage>
</organism>
<gene>
    <name evidence="2" type="ORF">Tco_0703654</name>
</gene>
<evidence type="ECO:0000313" key="3">
    <source>
        <dbReference type="Proteomes" id="UP001151760"/>
    </source>
</evidence>